<evidence type="ECO:0000313" key="5">
    <source>
        <dbReference type="Proteomes" id="UP000199445"/>
    </source>
</evidence>
<comment type="similarity">
    <text evidence="2">Belongs to the FlgN family.</text>
</comment>
<organism evidence="4 5">
    <name type="scientific">Marinobacter persicus</name>
    <dbReference type="NCBI Taxonomy" id="930118"/>
    <lineage>
        <taxon>Bacteria</taxon>
        <taxon>Pseudomonadati</taxon>
        <taxon>Pseudomonadota</taxon>
        <taxon>Gammaproteobacteria</taxon>
        <taxon>Pseudomonadales</taxon>
        <taxon>Marinobacteraceae</taxon>
        <taxon>Marinobacter</taxon>
    </lineage>
</organism>
<dbReference type="AlphaFoldDB" id="A0A1I3WDZ7"/>
<reference evidence="4 5" key="1">
    <citation type="submission" date="2016-10" db="EMBL/GenBank/DDBJ databases">
        <authorList>
            <person name="de Groot N.N."/>
        </authorList>
    </citation>
    <scope>NUCLEOTIDE SEQUENCE [LARGE SCALE GENOMIC DNA]</scope>
    <source>
        <strain evidence="4 5">IBRC-M 10445</strain>
    </source>
</reference>
<dbReference type="SUPFAM" id="SSF140566">
    <property type="entry name" value="FlgN-like"/>
    <property type="match status" value="1"/>
</dbReference>
<dbReference type="InterPro" id="IPR007809">
    <property type="entry name" value="FlgN-like"/>
</dbReference>
<dbReference type="Gene3D" id="1.20.58.300">
    <property type="entry name" value="FlgN-like"/>
    <property type="match status" value="1"/>
</dbReference>
<dbReference type="Proteomes" id="UP000199445">
    <property type="component" value="Unassembled WGS sequence"/>
</dbReference>
<dbReference type="RefSeq" id="WP_091705603.1">
    <property type="nucleotide sequence ID" value="NZ_BMYN01000005.1"/>
</dbReference>
<evidence type="ECO:0000256" key="3">
    <source>
        <dbReference type="ARBA" id="ARBA00022795"/>
    </source>
</evidence>
<dbReference type="EMBL" id="FOSC01000009">
    <property type="protein sequence ID" value="SFK05735.1"/>
    <property type="molecule type" value="Genomic_DNA"/>
</dbReference>
<keyword evidence="4" id="KW-0282">Flagellum</keyword>
<keyword evidence="3" id="KW-1005">Bacterial flagellum biogenesis</keyword>
<keyword evidence="5" id="KW-1185">Reference proteome</keyword>
<gene>
    <name evidence="4" type="ORF">SAMN05216429_109160</name>
</gene>
<dbReference type="Pfam" id="PF05130">
    <property type="entry name" value="FlgN"/>
    <property type="match status" value="1"/>
</dbReference>
<keyword evidence="4" id="KW-0969">Cilium</keyword>
<comment type="function">
    <text evidence="1">Required for the efficient initiation of filament assembly.</text>
</comment>
<evidence type="ECO:0000256" key="2">
    <source>
        <dbReference type="ARBA" id="ARBA00007703"/>
    </source>
</evidence>
<proteinExistence type="inferred from homology"/>
<dbReference type="OrthoDB" id="5734604at2"/>
<evidence type="ECO:0000313" key="4">
    <source>
        <dbReference type="EMBL" id="SFK05735.1"/>
    </source>
</evidence>
<dbReference type="GO" id="GO:0044780">
    <property type="term" value="P:bacterial-type flagellum assembly"/>
    <property type="evidence" value="ECO:0007669"/>
    <property type="project" value="InterPro"/>
</dbReference>
<keyword evidence="4" id="KW-0966">Cell projection</keyword>
<protein>
    <submittedName>
        <fullName evidence="4">Flagella synthesis protein FlgN</fullName>
    </submittedName>
</protein>
<accession>A0A1I3WDZ7</accession>
<dbReference type="InterPro" id="IPR036679">
    <property type="entry name" value="FlgN-like_sf"/>
</dbReference>
<evidence type="ECO:0000256" key="1">
    <source>
        <dbReference type="ARBA" id="ARBA00002397"/>
    </source>
</evidence>
<name>A0A1I3WDZ7_9GAMM</name>
<sequence length="156" mass="17325">MAAIDDLKHLLSEDVRELDVLADLLSREKDLLGDADVRALEDVTREKNSLLEGIRERAKQKIRLLVNIGYKPDAGAPSRFIRASGEKELYQLWSTADSKLRFCQSVNENNGRILGHLQKRLSRITDIFRGASSQQKLYGAKGQQTGVSSSTVLASA</sequence>